<dbReference type="CDD" id="cd11058">
    <property type="entry name" value="CYP60B-like"/>
    <property type="match status" value="1"/>
</dbReference>
<dbReference type="GO" id="GO:0004497">
    <property type="term" value="F:monooxygenase activity"/>
    <property type="evidence" value="ECO:0007669"/>
    <property type="project" value="UniProtKB-KW"/>
</dbReference>
<keyword evidence="7 9" id="KW-0503">Monooxygenase</keyword>
<dbReference type="Pfam" id="PF00067">
    <property type="entry name" value="p450"/>
    <property type="match status" value="1"/>
</dbReference>
<keyword evidence="3 8" id="KW-0349">Heme</keyword>
<accession>M3D300</accession>
<keyword evidence="5 9" id="KW-0560">Oxidoreductase</keyword>
<organism evidence="11 12">
    <name type="scientific">Sphaerulina musiva (strain SO2202)</name>
    <name type="common">Poplar stem canker fungus</name>
    <name type="synonym">Septoria musiva</name>
    <dbReference type="NCBI Taxonomy" id="692275"/>
    <lineage>
        <taxon>Eukaryota</taxon>
        <taxon>Fungi</taxon>
        <taxon>Dikarya</taxon>
        <taxon>Ascomycota</taxon>
        <taxon>Pezizomycotina</taxon>
        <taxon>Dothideomycetes</taxon>
        <taxon>Dothideomycetidae</taxon>
        <taxon>Mycosphaerellales</taxon>
        <taxon>Mycosphaerellaceae</taxon>
        <taxon>Sphaerulina</taxon>
    </lineage>
</organism>
<dbReference type="PRINTS" id="PR00463">
    <property type="entry name" value="EP450I"/>
</dbReference>
<dbReference type="PRINTS" id="PR00385">
    <property type="entry name" value="P450"/>
</dbReference>
<evidence type="ECO:0000256" key="10">
    <source>
        <dbReference type="SAM" id="Phobius"/>
    </source>
</evidence>
<dbReference type="EMBL" id="KB456266">
    <property type="protein sequence ID" value="EMF11517.1"/>
    <property type="molecule type" value="Genomic_DNA"/>
</dbReference>
<dbReference type="InterPro" id="IPR002401">
    <property type="entry name" value="Cyt_P450_E_grp-I"/>
</dbReference>
<keyword evidence="10" id="KW-0812">Transmembrane</keyword>
<evidence type="ECO:0000256" key="5">
    <source>
        <dbReference type="ARBA" id="ARBA00023002"/>
    </source>
</evidence>
<evidence type="ECO:0000313" key="12">
    <source>
        <dbReference type="Proteomes" id="UP000016931"/>
    </source>
</evidence>
<dbReference type="HOGENOM" id="CLU_001570_14_10_1"/>
<evidence type="ECO:0000256" key="2">
    <source>
        <dbReference type="ARBA" id="ARBA00010617"/>
    </source>
</evidence>
<reference evidence="11 12" key="1">
    <citation type="journal article" date="2012" name="PLoS Pathog.">
        <title>Diverse lifestyles and strategies of plant pathogenesis encoded in the genomes of eighteen Dothideomycetes fungi.</title>
        <authorList>
            <person name="Ohm R.A."/>
            <person name="Feau N."/>
            <person name="Henrissat B."/>
            <person name="Schoch C.L."/>
            <person name="Horwitz B.A."/>
            <person name="Barry K.W."/>
            <person name="Condon B.J."/>
            <person name="Copeland A.C."/>
            <person name="Dhillon B."/>
            <person name="Glaser F."/>
            <person name="Hesse C.N."/>
            <person name="Kosti I."/>
            <person name="LaButti K."/>
            <person name="Lindquist E.A."/>
            <person name="Lucas S."/>
            <person name="Salamov A.A."/>
            <person name="Bradshaw R.E."/>
            <person name="Ciuffetti L."/>
            <person name="Hamelin R.C."/>
            <person name="Kema G.H.J."/>
            <person name="Lawrence C."/>
            <person name="Scott J.A."/>
            <person name="Spatafora J.W."/>
            <person name="Turgeon B.G."/>
            <person name="de Wit P.J.G.M."/>
            <person name="Zhong S."/>
            <person name="Goodwin S.B."/>
            <person name="Grigoriev I.V."/>
        </authorList>
    </citation>
    <scope>NUCLEOTIDE SEQUENCE [LARGE SCALE GENOMIC DNA]</scope>
    <source>
        <strain evidence="11 12">SO2202</strain>
    </source>
</reference>
<dbReference type="InterPro" id="IPR017972">
    <property type="entry name" value="Cyt_P450_CS"/>
</dbReference>
<comment type="similarity">
    <text evidence="2 9">Belongs to the cytochrome P450 family.</text>
</comment>
<keyword evidence="10" id="KW-1133">Transmembrane helix</keyword>
<dbReference type="Gene3D" id="1.10.630.10">
    <property type="entry name" value="Cytochrome P450"/>
    <property type="match status" value="1"/>
</dbReference>
<dbReference type="GO" id="GO:0016705">
    <property type="term" value="F:oxidoreductase activity, acting on paired donors, with incorporation or reduction of molecular oxygen"/>
    <property type="evidence" value="ECO:0007669"/>
    <property type="project" value="InterPro"/>
</dbReference>
<dbReference type="PROSITE" id="PS00086">
    <property type="entry name" value="CYTOCHROME_P450"/>
    <property type="match status" value="1"/>
</dbReference>
<dbReference type="Proteomes" id="UP000016931">
    <property type="component" value="Unassembled WGS sequence"/>
</dbReference>
<evidence type="ECO:0000256" key="9">
    <source>
        <dbReference type="RuleBase" id="RU000461"/>
    </source>
</evidence>
<feature type="binding site" description="axial binding residue" evidence="8">
    <location>
        <position position="477"/>
    </location>
    <ligand>
        <name>heme</name>
        <dbReference type="ChEBI" id="CHEBI:30413"/>
    </ligand>
    <ligandPart>
        <name>Fe</name>
        <dbReference type="ChEBI" id="CHEBI:18248"/>
    </ligandPart>
</feature>
<evidence type="ECO:0000256" key="4">
    <source>
        <dbReference type="ARBA" id="ARBA00022723"/>
    </source>
</evidence>
<dbReference type="OrthoDB" id="1470350at2759"/>
<dbReference type="PANTHER" id="PTHR24305:SF230">
    <property type="entry name" value="P450, PUTATIVE (EUROFUNG)-RELATED"/>
    <property type="match status" value="1"/>
</dbReference>
<evidence type="ECO:0000256" key="8">
    <source>
        <dbReference type="PIRSR" id="PIRSR602401-1"/>
    </source>
</evidence>
<dbReference type="InterPro" id="IPR036396">
    <property type="entry name" value="Cyt_P450_sf"/>
</dbReference>
<evidence type="ECO:0000313" key="11">
    <source>
        <dbReference type="EMBL" id="EMF11517.1"/>
    </source>
</evidence>
<dbReference type="InterPro" id="IPR001128">
    <property type="entry name" value="Cyt_P450"/>
</dbReference>
<keyword evidence="4 8" id="KW-0479">Metal-binding</keyword>
<gene>
    <name evidence="11" type="ORF">SEPMUDRAFT_165003</name>
</gene>
<dbReference type="STRING" id="692275.M3D300"/>
<keyword evidence="12" id="KW-1185">Reference proteome</keyword>
<dbReference type="PANTHER" id="PTHR24305">
    <property type="entry name" value="CYTOCHROME P450"/>
    <property type="match status" value="1"/>
</dbReference>
<keyword evidence="10" id="KW-0472">Membrane</keyword>
<evidence type="ECO:0000256" key="3">
    <source>
        <dbReference type="ARBA" id="ARBA00022617"/>
    </source>
</evidence>
<comment type="cofactor">
    <cofactor evidence="1 8">
        <name>heme</name>
        <dbReference type="ChEBI" id="CHEBI:30413"/>
    </cofactor>
</comment>
<dbReference type="InterPro" id="IPR050121">
    <property type="entry name" value="Cytochrome_P450_monoxygenase"/>
</dbReference>
<dbReference type="OMA" id="HFGPANE"/>
<dbReference type="RefSeq" id="XP_016759638.1">
    <property type="nucleotide sequence ID" value="XM_016908144.1"/>
</dbReference>
<proteinExistence type="inferred from homology"/>
<dbReference type="GO" id="GO:0005506">
    <property type="term" value="F:iron ion binding"/>
    <property type="evidence" value="ECO:0007669"/>
    <property type="project" value="InterPro"/>
</dbReference>
<dbReference type="SUPFAM" id="SSF48264">
    <property type="entry name" value="Cytochrome P450"/>
    <property type="match status" value="1"/>
</dbReference>
<sequence>MEYITDILHYGALAFSLIARLLLVGIAILLLKFIYNISPFHPLAKYPGPLLWRATRLVNSYHHATGDLYIHIAAIHEKYGPTVRIAPDELSFTSPDAWPEIYNSRPQLMKSRYHFGHDESGKMPMSMIAAPDAEHSRVRRLAGPAFLNSSVAEVEPTMQHYAELLCSQLRAASEENPQQSQNMVDWFLWTLNDVIGQLALGQEFDCLQNRRLHEWPSYLLHILKLAAVINQFKRFGFKTQWLKPILPAKVIEKRDKFFETAQKAVDARLAQEKSSSETPTSQPLKQDIIGLLLRPTKSGELLTPKEILSNSVLIVGGGAETTATTLTAAMYHLCKTPRVMKKLQKEIRETLPLLNNPNNNTTTNNITLKSLPHLPYLSATIDETLRIFPTASFITPRQTPPEGHTIHGQVVPGGTYVSMGQWFMGRSDRFFEDASEFRPERWLDDDDDDGNSNTTTTPCGKRIEDILKPFSMGPRNCVGKVLALAEARLILAKLIWNFDFELDGDHESWVDDARFYVLWELQPLKLRITPVVR</sequence>
<dbReference type="GeneID" id="27905281"/>
<evidence type="ECO:0000256" key="7">
    <source>
        <dbReference type="ARBA" id="ARBA00023033"/>
    </source>
</evidence>
<dbReference type="AlphaFoldDB" id="M3D300"/>
<evidence type="ECO:0000256" key="1">
    <source>
        <dbReference type="ARBA" id="ARBA00001971"/>
    </source>
</evidence>
<protein>
    <submittedName>
        <fullName evidence="11">Cytochrome P450</fullName>
    </submittedName>
</protein>
<keyword evidence="6 8" id="KW-0408">Iron</keyword>
<name>M3D300_SPHMS</name>
<dbReference type="eggNOG" id="KOG0158">
    <property type="taxonomic scope" value="Eukaryota"/>
</dbReference>
<evidence type="ECO:0000256" key="6">
    <source>
        <dbReference type="ARBA" id="ARBA00023004"/>
    </source>
</evidence>
<feature type="transmembrane region" description="Helical" evidence="10">
    <location>
        <begin position="12"/>
        <end position="35"/>
    </location>
</feature>
<dbReference type="GO" id="GO:0020037">
    <property type="term" value="F:heme binding"/>
    <property type="evidence" value="ECO:0007669"/>
    <property type="project" value="InterPro"/>
</dbReference>